<keyword evidence="3" id="KW-1185">Reference proteome</keyword>
<proteinExistence type="predicted"/>
<dbReference type="GO" id="GO:0003824">
    <property type="term" value="F:catalytic activity"/>
    <property type="evidence" value="ECO:0007669"/>
    <property type="project" value="InterPro"/>
</dbReference>
<dbReference type="InterPro" id="IPR000639">
    <property type="entry name" value="Epox_hydrolase-like"/>
</dbReference>
<accession>A0A7Z0ESY5</accession>
<dbReference type="RefSeq" id="WP_179826739.1">
    <property type="nucleotide sequence ID" value="NZ_JACCFS010000001.1"/>
</dbReference>
<organism evidence="2 3">
    <name type="scientific">Nocardiopsis aegyptia</name>
    <dbReference type="NCBI Taxonomy" id="220378"/>
    <lineage>
        <taxon>Bacteria</taxon>
        <taxon>Bacillati</taxon>
        <taxon>Actinomycetota</taxon>
        <taxon>Actinomycetes</taxon>
        <taxon>Streptosporangiales</taxon>
        <taxon>Nocardiopsidaceae</taxon>
        <taxon>Nocardiopsis</taxon>
    </lineage>
</organism>
<dbReference type="EMBL" id="JACCFS010000001">
    <property type="protein sequence ID" value="NYJ36673.1"/>
    <property type="molecule type" value="Genomic_DNA"/>
</dbReference>
<dbReference type="InterPro" id="IPR050228">
    <property type="entry name" value="Carboxylesterase_BioH"/>
</dbReference>
<dbReference type="PRINTS" id="PR00412">
    <property type="entry name" value="EPOXHYDRLASE"/>
</dbReference>
<dbReference type="Proteomes" id="UP000572051">
    <property type="component" value="Unassembled WGS sequence"/>
</dbReference>
<dbReference type="PRINTS" id="PR00111">
    <property type="entry name" value="ABHYDROLASE"/>
</dbReference>
<dbReference type="InterPro" id="IPR029058">
    <property type="entry name" value="AB_hydrolase_fold"/>
</dbReference>
<dbReference type="Pfam" id="PF12697">
    <property type="entry name" value="Abhydrolase_6"/>
    <property type="match status" value="1"/>
</dbReference>
<feature type="domain" description="AB hydrolase-1" evidence="1">
    <location>
        <begin position="22"/>
        <end position="273"/>
    </location>
</feature>
<comment type="caution">
    <text evidence="2">The sequence shown here is derived from an EMBL/GenBank/DDBJ whole genome shotgun (WGS) entry which is preliminary data.</text>
</comment>
<gene>
    <name evidence="2" type="ORF">HNR10_004554</name>
</gene>
<evidence type="ECO:0000259" key="1">
    <source>
        <dbReference type="Pfam" id="PF12697"/>
    </source>
</evidence>
<evidence type="ECO:0000313" key="2">
    <source>
        <dbReference type="EMBL" id="NYJ36673.1"/>
    </source>
</evidence>
<evidence type="ECO:0000313" key="3">
    <source>
        <dbReference type="Proteomes" id="UP000572051"/>
    </source>
</evidence>
<protein>
    <submittedName>
        <fullName evidence="2">Pimeloyl-ACP methyl ester carboxylesterase</fullName>
    </submittedName>
</protein>
<dbReference type="PANTHER" id="PTHR43194:SF2">
    <property type="entry name" value="PEROXISOMAL MEMBRANE PROTEIN LPX1"/>
    <property type="match status" value="1"/>
</dbReference>
<dbReference type="PANTHER" id="PTHR43194">
    <property type="entry name" value="HYDROLASE ALPHA/BETA FOLD FAMILY"/>
    <property type="match status" value="1"/>
</dbReference>
<dbReference type="AlphaFoldDB" id="A0A7Z0ESY5"/>
<reference evidence="2 3" key="1">
    <citation type="submission" date="2020-07" db="EMBL/GenBank/DDBJ databases">
        <title>Sequencing the genomes of 1000 actinobacteria strains.</title>
        <authorList>
            <person name="Klenk H.-P."/>
        </authorList>
    </citation>
    <scope>NUCLEOTIDE SEQUENCE [LARGE SCALE GENOMIC DNA]</scope>
    <source>
        <strain evidence="2 3">DSM 44442</strain>
    </source>
</reference>
<dbReference type="SUPFAM" id="SSF53474">
    <property type="entry name" value="alpha/beta-Hydrolases"/>
    <property type="match status" value="1"/>
</dbReference>
<name>A0A7Z0ESY5_9ACTN</name>
<dbReference type="InterPro" id="IPR000073">
    <property type="entry name" value="AB_hydrolase_1"/>
</dbReference>
<sequence>MVRIDVGRTVLGYEEAGEGSAVVLVHAASADRRMWDHQFAALAERYRVVRYDWRGYGESDDAEGPVAHFRDLLALLDALDIGRAALVGASMGGAHAVDAALVAPERVGALALVCPGMTGRAWPPEFVEAARRVVSGAVAPERLAVYRAGNADPDPADVAAMAEAQARFMVVGPDRVPEDLSAEAWERALLMYRALFQRTWSGPPTETVWPDPPAETRLAEIDVPTLVVTGLSDVPQVQDVAAQYVRGIRDARLLEMPDTGHLPSVEHPEELTAALAQFLAQSLPSP</sequence>
<dbReference type="Gene3D" id="3.40.50.1820">
    <property type="entry name" value="alpha/beta hydrolase"/>
    <property type="match status" value="1"/>
</dbReference>